<keyword evidence="1" id="KW-1133">Transmembrane helix</keyword>
<keyword evidence="1" id="KW-0812">Transmembrane</keyword>
<organism evidence="2 3">
    <name type="scientific">Scytonema hofmannii FACHB-248</name>
    <dbReference type="NCBI Taxonomy" id="1842502"/>
    <lineage>
        <taxon>Bacteria</taxon>
        <taxon>Bacillati</taxon>
        <taxon>Cyanobacteriota</taxon>
        <taxon>Cyanophyceae</taxon>
        <taxon>Nostocales</taxon>
        <taxon>Scytonemataceae</taxon>
        <taxon>Scytonema</taxon>
    </lineage>
</organism>
<protein>
    <submittedName>
        <fullName evidence="2">Uncharacterized protein</fullName>
    </submittedName>
</protein>
<accession>A0ABR8GTC2</accession>
<keyword evidence="3" id="KW-1185">Reference proteome</keyword>
<evidence type="ECO:0000313" key="2">
    <source>
        <dbReference type="EMBL" id="MBD2606716.1"/>
    </source>
</evidence>
<keyword evidence="1" id="KW-0472">Membrane</keyword>
<feature type="transmembrane region" description="Helical" evidence="1">
    <location>
        <begin position="20"/>
        <end position="41"/>
    </location>
</feature>
<reference evidence="2 3" key="1">
    <citation type="journal article" date="2020" name="ISME J.">
        <title>Comparative genomics reveals insights into cyanobacterial evolution and habitat adaptation.</title>
        <authorList>
            <person name="Chen M.Y."/>
            <person name="Teng W.K."/>
            <person name="Zhao L."/>
            <person name="Hu C.X."/>
            <person name="Zhou Y.K."/>
            <person name="Han B.P."/>
            <person name="Song L.R."/>
            <person name="Shu W.S."/>
        </authorList>
    </citation>
    <scope>NUCLEOTIDE SEQUENCE [LARGE SCALE GENOMIC DNA]</scope>
    <source>
        <strain evidence="2 3">FACHB-248</strain>
    </source>
</reference>
<evidence type="ECO:0000256" key="1">
    <source>
        <dbReference type="SAM" id="Phobius"/>
    </source>
</evidence>
<proteinExistence type="predicted"/>
<dbReference type="RefSeq" id="WP_029636741.1">
    <property type="nucleotide sequence ID" value="NZ_JACJTA010000046.1"/>
</dbReference>
<gene>
    <name evidence="2" type="ORF">H6G81_19800</name>
</gene>
<dbReference type="Proteomes" id="UP000660380">
    <property type="component" value="Unassembled WGS sequence"/>
</dbReference>
<feature type="transmembrane region" description="Helical" evidence="1">
    <location>
        <begin position="47"/>
        <end position="64"/>
    </location>
</feature>
<comment type="caution">
    <text evidence="2">The sequence shown here is derived from an EMBL/GenBank/DDBJ whole genome shotgun (WGS) entry which is preliminary data.</text>
</comment>
<sequence>MRILEQTNNVLTLHQSSRNFWFETICVLFSSLFFMVFSCVIVSCGGWWGFLLLLLTAGVFYLALQNVWKSNVVKDCSFNKTLGRVTIKFHGLQTKIKDLPLQEIRAVEVRKRTGFAYGSVFENYELWLVTRYAKDILLSQQYYRNTLLEPLADQVREFLSLSVIRE</sequence>
<name>A0ABR8GTC2_9CYAN</name>
<evidence type="ECO:0000313" key="3">
    <source>
        <dbReference type="Proteomes" id="UP000660380"/>
    </source>
</evidence>
<dbReference type="EMBL" id="JACJTA010000046">
    <property type="protein sequence ID" value="MBD2606716.1"/>
    <property type="molecule type" value="Genomic_DNA"/>
</dbReference>